<dbReference type="GO" id="GO:0000379">
    <property type="term" value="P:tRNA-type intron splice site recognition and cleavage"/>
    <property type="evidence" value="ECO:0007669"/>
    <property type="project" value="TreeGrafter"/>
</dbReference>
<name>A0AAN7YF50_9EURO</name>
<feature type="region of interest" description="Disordered" evidence="3">
    <location>
        <begin position="494"/>
        <end position="528"/>
    </location>
</feature>
<dbReference type="EMBL" id="JAVRRJ010000006">
    <property type="protein sequence ID" value="KAK5083462.1"/>
    <property type="molecule type" value="Genomic_DNA"/>
</dbReference>
<evidence type="ECO:0000313" key="6">
    <source>
        <dbReference type="Proteomes" id="UP001309876"/>
    </source>
</evidence>
<dbReference type="Proteomes" id="UP001309876">
    <property type="component" value="Unassembled WGS sequence"/>
</dbReference>
<feature type="compositionally biased region" description="Acidic residues" evidence="3">
    <location>
        <begin position="26"/>
        <end position="36"/>
    </location>
</feature>
<evidence type="ECO:0000313" key="5">
    <source>
        <dbReference type="EMBL" id="KAK5083462.1"/>
    </source>
</evidence>
<dbReference type="InterPro" id="IPR024337">
    <property type="entry name" value="tRNA_splic_suSen54"/>
</dbReference>
<evidence type="ECO:0000256" key="1">
    <source>
        <dbReference type="ARBA" id="ARBA00005736"/>
    </source>
</evidence>
<dbReference type="PANTHER" id="PTHR21027:SF1">
    <property type="entry name" value="TRNA-SPLICING ENDONUCLEASE SUBUNIT SEN54"/>
    <property type="match status" value="1"/>
</dbReference>
<proteinExistence type="inferred from homology"/>
<dbReference type="Pfam" id="PF12928">
    <property type="entry name" value="tRNA_int_end_N2"/>
    <property type="match status" value="1"/>
</dbReference>
<reference evidence="5 6" key="1">
    <citation type="submission" date="2023-08" db="EMBL/GenBank/DDBJ databases">
        <title>Black Yeasts Isolated from many extreme environments.</title>
        <authorList>
            <person name="Coleine C."/>
            <person name="Stajich J.E."/>
            <person name="Selbmann L."/>
        </authorList>
    </citation>
    <scope>NUCLEOTIDE SEQUENCE [LARGE SCALE GENOMIC DNA]</scope>
    <source>
        <strain evidence="5 6">CCFEE 5910</strain>
    </source>
</reference>
<evidence type="ECO:0000259" key="4">
    <source>
        <dbReference type="Pfam" id="PF12928"/>
    </source>
</evidence>
<evidence type="ECO:0000256" key="2">
    <source>
        <dbReference type="ARBA" id="ARBA00022694"/>
    </source>
</evidence>
<keyword evidence="2" id="KW-0819">tRNA processing</keyword>
<accession>A0AAN7YF50</accession>
<feature type="compositionally biased region" description="Gly residues" evidence="3">
    <location>
        <begin position="498"/>
        <end position="508"/>
    </location>
</feature>
<dbReference type="GO" id="GO:0000214">
    <property type="term" value="C:tRNA-intron endonuclease complex"/>
    <property type="evidence" value="ECO:0007669"/>
    <property type="project" value="TreeGrafter"/>
</dbReference>
<keyword evidence="5" id="KW-0255">Endonuclease</keyword>
<keyword evidence="6" id="KW-1185">Reference proteome</keyword>
<feature type="compositionally biased region" description="Polar residues" evidence="3">
    <location>
        <begin position="65"/>
        <end position="75"/>
    </location>
</feature>
<sequence length="528" mass="57899">MADADEDLIPSLDPSRHSRARPQTEDASDSESDSDAAPDYRFLATTTVTKKHALPSRGTKDFEPNPTNKQASSLDASRKAMVDALSVVKVHIPRRGENIGVYFPDPRDWDGQRYEEVALKKIEDEEKRRKVRESSALLAGSGRCVAVERLTSTYSKTMGRSDRRNWLWLLPEEALFLLERGTLDLRYAVEKEEEDLEAMAVNGERPNIVDEKTTSPDLESGGQELKIGDIPLSLQGAYAAFIGKSGLTLERYIVFANLRRAGYIVQRAPTWHGALEKEAIAHEDLPSTSEDPRAIHEHSQSPASTSLVYRLLSWLFQPTTKPTTIPCHNMMTGPLISPGLFRSYGDIFRQLYLIPQHNTTIPPPISEPIISFSDSNTLSQPPSDTRLLPTYHVSKPSALAGYKKSSPPSPHYTIVVLDARTSTIPTSAQIGDLLASMSDETLENAGRKRLETRIKHGKRSVLLAIVDSGLVSYMRFSGGGFGVENLLWEENERKGKLRGGGKGGGGGRGRGRGRGRGGSGGAARGRGG</sequence>
<gene>
    <name evidence="5" type="primary">SEN54</name>
    <name evidence="5" type="ORF">LTR05_005964</name>
</gene>
<dbReference type="AlphaFoldDB" id="A0AAN7YF50"/>
<keyword evidence="5" id="KW-0540">Nuclease</keyword>
<evidence type="ECO:0000256" key="3">
    <source>
        <dbReference type="SAM" id="MobiDB-lite"/>
    </source>
</evidence>
<feature type="region of interest" description="Disordered" evidence="3">
    <location>
        <begin position="1"/>
        <end position="76"/>
    </location>
</feature>
<dbReference type="PANTHER" id="PTHR21027">
    <property type="entry name" value="TRNA-SPLICING ENDONUCLEASE SUBUNIT SEN54"/>
    <property type="match status" value="1"/>
</dbReference>
<protein>
    <submittedName>
        <fullName evidence="5">tRNA-splicing endonuclease subunit sen54</fullName>
    </submittedName>
</protein>
<organism evidence="5 6">
    <name type="scientific">Lithohypha guttulata</name>
    <dbReference type="NCBI Taxonomy" id="1690604"/>
    <lineage>
        <taxon>Eukaryota</taxon>
        <taxon>Fungi</taxon>
        <taxon>Dikarya</taxon>
        <taxon>Ascomycota</taxon>
        <taxon>Pezizomycotina</taxon>
        <taxon>Eurotiomycetes</taxon>
        <taxon>Chaetothyriomycetidae</taxon>
        <taxon>Chaetothyriales</taxon>
        <taxon>Trichomeriaceae</taxon>
        <taxon>Lithohypha</taxon>
    </lineage>
</organism>
<feature type="compositionally biased region" description="Gly residues" evidence="3">
    <location>
        <begin position="516"/>
        <end position="528"/>
    </location>
</feature>
<keyword evidence="5" id="KW-0378">Hydrolase</keyword>
<feature type="domain" description="tRNA-splicing endonuclease subunit Sen54 N-terminal" evidence="4">
    <location>
        <begin position="83"/>
        <end position="187"/>
    </location>
</feature>
<comment type="caution">
    <text evidence="5">The sequence shown here is derived from an EMBL/GenBank/DDBJ whole genome shotgun (WGS) entry which is preliminary data.</text>
</comment>
<dbReference type="GO" id="GO:0004519">
    <property type="term" value="F:endonuclease activity"/>
    <property type="evidence" value="ECO:0007669"/>
    <property type="project" value="UniProtKB-KW"/>
</dbReference>
<dbReference type="InterPro" id="IPR024336">
    <property type="entry name" value="tRNA_splic_suSen54_N"/>
</dbReference>
<comment type="similarity">
    <text evidence="1">Belongs to the SEN54 family.</text>
</comment>